<dbReference type="EMBL" id="JAPFFF010000001">
    <property type="protein sequence ID" value="KAK8899705.1"/>
    <property type="molecule type" value="Genomic_DNA"/>
</dbReference>
<keyword evidence="1" id="KW-0479">Metal-binding</keyword>
<sequence length="305" mass="35325">MNLDEWIETIKKGKFLKEDSLNLLFDKLTDILYQESTLLQLQLPIAICGDIHGQLYDLFELFKISGGIESNKYLFLGDYVDRGFFSVETFCYLACLKLKYPDRLYLLRGNHECREVNTAYGFYEECVSRYGHGGIWRRFNEIFDLLPISAIVDTDIFCTHGGLSPSIKYIEQIPLLNRRVELPMSGPLCDLTWSDPEEGVDGWILNQRGAGYLFGQKETNKFCHENKIQLICRAHQLAMKGYQYFFGEEQIVTVWSAPNYSYRSGNDASVLKIDSNKKRKFEIFKAVPDDQRVIPEELLDSNYFA</sequence>
<reference evidence="6 7" key="1">
    <citation type="submission" date="2024-04" db="EMBL/GenBank/DDBJ databases">
        <title>Tritrichomonas musculus Genome.</title>
        <authorList>
            <person name="Alves-Ferreira E."/>
            <person name="Grigg M."/>
            <person name="Lorenzi H."/>
            <person name="Galac M."/>
        </authorList>
    </citation>
    <scope>NUCLEOTIDE SEQUENCE [LARGE SCALE GENOMIC DNA]</scope>
    <source>
        <strain evidence="6 7">EAF2021</strain>
    </source>
</reference>
<keyword evidence="3" id="KW-0464">Manganese</keyword>
<evidence type="ECO:0000256" key="4">
    <source>
        <dbReference type="RuleBase" id="RU004273"/>
    </source>
</evidence>
<comment type="catalytic activity">
    <reaction evidence="4">
        <text>O-phospho-L-threonyl-[protein] + H2O = L-threonyl-[protein] + phosphate</text>
        <dbReference type="Rhea" id="RHEA:47004"/>
        <dbReference type="Rhea" id="RHEA-COMP:11060"/>
        <dbReference type="Rhea" id="RHEA-COMP:11605"/>
        <dbReference type="ChEBI" id="CHEBI:15377"/>
        <dbReference type="ChEBI" id="CHEBI:30013"/>
        <dbReference type="ChEBI" id="CHEBI:43474"/>
        <dbReference type="ChEBI" id="CHEBI:61977"/>
        <dbReference type="EC" id="3.1.3.16"/>
    </reaction>
</comment>
<evidence type="ECO:0000313" key="6">
    <source>
        <dbReference type="EMBL" id="KAK8899705.1"/>
    </source>
</evidence>
<dbReference type="PRINTS" id="PR00114">
    <property type="entry name" value="STPHPHTASE"/>
</dbReference>
<evidence type="ECO:0000256" key="3">
    <source>
        <dbReference type="ARBA" id="ARBA00023211"/>
    </source>
</evidence>
<feature type="domain" description="Serine/threonine specific protein phosphatases" evidence="5">
    <location>
        <begin position="107"/>
        <end position="112"/>
    </location>
</feature>
<dbReference type="InterPro" id="IPR006186">
    <property type="entry name" value="Ser/Thr-sp_prot-phosphatase"/>
</dbReference>
<protein>
    <recommendedName>
        <fullName evidence="4">Serine/threonine-protein phosphatase</fullName>
        <ecNumber evidence="4">3.1.3.16</ecNumber>
    </recommendedName>
</protein>
<dbReference type="Proteomes" id="UP001470230">
    <property type="component" value="Unassembled WGS sequence"/>
</dbReference>
<dbReference type="Gene3D" id="3.60.21.10">
    <property type="match status" value="1"/>
</dbReference>
<dbReference type="SMART" id="SM00156">
    <property type="entry name" value="PP2Ac"/>
    <property type="match status" value="1"/>
</dbReference>
<keyword evidence="2 4" id="KW-0378">Hydrolase</keyword>
<dbReference type="Pfam" id="PF00149">
    <property type="entry name" value="Metallophos"/>
    <property type="match status" value="1"/>
</dbReference>
<evidence type="ECO:0000256" key="1">
    <source>
        <dbReference type="ARBA" id="ARBA00022723"/>
    </source>
</evidence>
<dbReference type="InterPro" id="IPR047129">
    <property type="entry name" value="PPA2-like"/>
</dbReference>
<organism evidence="6 7">
    <name type="scientific">Tritrichomonas musculus</name>
    <dbReference type="NCBI Taxonomy" id="1915356"/>
    <lineage>
        <taxon>Eukaryota</taxon>
        <taxon>Metamonada</taxon>
        <taxon>Parabasalia</taxon>
        <taxon>Tritrichomonadida</taxon>
        <taxon>Tritrichomonadidae</taxon>
        <taxon>Tritrichomonas</taxon>
    </lineage>
</organism>
<dbReference type="PANTHER" id="PTHR45619">
    <property type="entry name" value="SERINE/THREONINE-PROTEIN PHOSPHATASE PP2A-RELATED"/>
    <property type="match status" value="1"/>
</dbReference>
<comment type="caution">
    <text evidence="6">The sequence shown here is derived from an EMBL/GenBank/DDBJ whole genome shotgun (WGS) entry which is preliminary data.</text>
</comment>
<gene>
    <name evidence="6" type="ORF">M9Y10_002027</name>
</gene>
<dbReference type="SUPFAM" id="SSF56300">
    <property type="entry name" value="Metallo-dependent phosphatases"/>
    <property type="match status" value="1"/>
</dbReference>
<dbReference type="InterPro" id="IPR029052">
    <property type="entry name" value="Metallo-depent_PP-like"/>
</dbReference>
<comment type="similarity">
    <text evidence="4">Belongs to the PPP phosphatase family.</text>
</comment>
<keyword evidence="7" id="KW-1185">Reference proteome</keyword>
<dbReference type="PROSITE" id="PS00125">
    <property type="entry name" value="SER_THR_PHOSPHATASE"/>
    <property type="match status" value="1"/>
</dbReference>
<accession>A0ABR2LBK4</accession>
<dbReference type="InterPro" id="IPR004843">
    <property type="entry name" value="Calcineurin-like_PHP"/>
</dbReference>
<name>A0ABR2LBK4_9EUKA</name>
<evidence type="ECO:0000259" key="5">
    <source>
        <dbReference type="PROSITE" id="PS00125"/>
    </source>
</evidence>
<evidence type="ECO:0000313" key="7">
    <source>
        <dbReference type="Proteomes" id="UP001470230"/>
    </source>
</evidence>
<dbReference type="EC" id="3.1.3.16" evidence="4"/>
<proteinExistence type="inferred from homology"/>
<evidence type="ECO:0000256" key="2">
    <source>
        <dbReference type="ARBA" id="ARBA00022801"/>
    </source>
</evidence>